<feature type="region of interest" description="Disordered" evidence="1">
    <location>
        <begin position="28"/>
        <end position="49"/>
    </location>
</feature>
<dbReference type="STRING" id="1391654.AKJ09_07737"/>
<dbReference type="OrthoDB" id="5483347at2"/>
<evidence type="ECO:0000313" key="4">
    <source>
        <dbReference type="Proteomes" id="UP000064967"/>
    </source>
</evidence>
<dbReference type="AlphaFoldDB" id="A0A0K1Q5R7"/>
<gene>
    <name evidence="3" type="ORF">AKJ09_07737</name>
</gene>
<dbReference type="KEGG" id="llu:AKJ09_07737"/>
<protein>
    <submittedName>
        <fullName evidence="3">Type IV fimbrial biogenesis protein PilY1</fullName>
    </submittedName>
</protein>
<sequence>MKVLVATSSTAFALSVLAVASCAESTASSPREEAGTIPEASLPGEELDAGADGAADADCAAEEGGCTARALTCEEADFCTVPTSVDPRYALFGVSGSSERDVWAVGSAGTVAHWDGIAWSNVPLDRKDSLLGVWAGSANDVWIVSSLNVVLHSTGFGSGPAAFTEKPPIDPDDPTNYSGKILRSVWGSGPNDVFVGGAATNLWPRNSMWRYVPEADGIPDTWEGASTFCNVGCTDVNALWGTRTNELWVVANRGRVLRSEDDGAGGRAWTSFETTATNADLRGVWGSSSSDVWVVGNAGTIRHWSNDSKQHWEVIASPTTENLRAVWGTGPSDAWAVGDAGTILHWNGKAWTAAIATLPLGAKPRLYGVWGSGTNDVWVVGEGIVLHFSGSKSLANGGTP</sequence>
<accession>A0A0K1Q5R7</accession>
<feature type="chain" id="PRO_5005466920" evidence="2">
    <location>
        <begin position="21"/>
        <end position="400"/>
    </location>
</feature>
<dbReference type="RefSeq" id="WP_146652239.1">
    <property type="nucleotide sequence ID" value="NZ_CP012333.1"/>
</dbReference>
<name>A0A0K1Q5R7_9BACT</name>
<dbReference type="EMBL" id="CP012333">
    <property type="protein sequence ID" value="AKV01074.1"/>
    <property type="molecule type" value="Genomic_DNA"/>
</dbReference>
<evidence type="ECO:0000313" key="3">
    <source>
        <dbReference type="EMBL" id="AKV01074.1"/>
    </source>
</evidence>
<evidence type="ECO:0000256" key="2">
    <source>
        <dbReference type="SAM" id="SignalP"/>
    </source>
</evidence>
<organism evidence="3 4">
    <name type="scientific">Labilithrix luteola</name>
    <dbReference type="NCBI Taxonomy" id="1391654"/>
    <lineage>
        <taxon>Bacteria</taxon>
        <taxon>Pseudomonadati</taxon>
        <taxon>Myxococcota</taxon>
        <taxon>Polyangia</taxon>
        <taxon>Polyangiales</taxon>
        <taxon>Labilitrichaceae</taxon>
        <taxon>Labilithrix</taxon>
    </lineage>
</organism>
<proteinExistence type="predicted"/>
<reference evidence="3 4" key="1">
    <citation type="submission" date="2015-08" db="EMBL/GenBank/DDBJ databases">
        <authorList>
            <person name="Babu N.S."/>
            <person name="Beckwith C.J."/>
            <person name="Beseler K.G."/>
            <person name="Brison A."/>
            <person name="Carone J.V."/>
            <person name="Caskin T.P."/>
            <person name="Diamond M."/>
            <person name="Durham M.E."/>
            <person name="Foxe J.M."/>
            <person name="Go M."/>
            <person name="Henderson B.A."/>
            <person name="Jones I.B."/>
            <person name="McGettigan J.A."/>
            <person name="Micheletti S.J."/>
            <person name="Nasrallah M.E."/>
            <person name="Ortiz D."/>
            <person name="Piller C.R."/>
            <person name="Privatt S.R."/>
            <person name="Schneider S.L."/>
            <person name="Sharp S."/>
            <person name="Smith T.C."/>
            <person name="Stanton J.D."/>
            <person name="Ullery H.E."/>
            <person name="Wilson R.J."/>
            <person name="Serrano M.G."/>
            <person name="Buck G."/>
            <person name="Lee V."/>
            <person name="Wang Y."/>
            <person name="Carvalho R."/>
            <person name="Voegtly L."/>
            <person name="Shi R."/>
            <person name="Duckworth R."/>
            <person name="Johnson A."/>
            <person name="Loviza R."/>
            <person name="Walstead R."/>
            <person name="Shah Z."/>
            <person name="Kiflezghi M."/>
            <person name="Wade K."/>
            <person name="Ball S.L."/>
            <person name="Bradley K.W."/>
            <person name="Asai D.J."/>
            <person name="Bowman C.A."/>
            <person name="Russell D.A."/>
            <person name="Pope W.H."/>
            <person name="Jacobs-Sera D."/>
            <person name="Hendrix R.W."/>
            <person name="Hatfull G.F."/>
        </authorList>
    </citation>
    <scope>NUCLEOTIDE SEQUENCE [LARGE SCALE GENOMIC DNA]</scope>
    <source>
        <strain evidence="3 4">DSM 27648</strain>
    </source>
</reference>
<evidence type="ECO:0000256" key="1">
    <source>
        <dbReference type="SAM" id="MobiDB-lite"/>
    </source>
</evidence>
<feature type="signal peptide" evidence="2">
    <location>
        <begin position="1"/>
        <end position="20"/>
    </location>
</feature>
<dbReference type="Proteomes" id="UP000064967">
    <property type="component" value="Chromosome"/>
</dbReference>
<dbReference type="PROSITE" id="PS51257">
    <property type="entry name" value="PROKAR_LIPOPROTEIN"/>
    <property type="match status" value="1"/>
</dbReference>
<keyword evidence="2" id="KW-0732">Signal</keyword>
<keyword evidence="4" id="KW-1185">Reference proteome</keyword>